<comment type="similarity">
    <text evidence="5 6">Belongs to the autoinducer synthase family.</text>
</comment>
<dbReference type="GO" id="GO:0009372">
    <property type="term" value="P:quorum sensing"/>
    <property type="evidence" value="ECO:0007669"/>
    <property type="project" value="UniProtKB-UniRule"/>
</dbReference>
<keyword evidence="4 5" id="KW-0071">Autoinducer synthesis</keyword>
<dbReference type="PANTHER" id="PTHR39322:SF1">
    <property type="entry name" value="ISOVALERYL-HOMOSERINE LACTONE SYNTHASE"/>
    <property type="match status" value="1"/>
</dbReference>
<dbReference type="PATRIC" id="fig|270351.6.peg.273"/>
<dbReference type="GO" id="GO:0061579">
    <property type="term" value="F:N-acyl homoserine lactone synthase activity"/>
    <property type="evidence" value="ECO:0007669"/>
    <property type="project" value="UniProtKB-UniRule"/>
</dbReference>
<organism evidence="7 8">
    <name type="scientific">Methylobacterium aquaticum</name>
    <dbReference type="NCBI Taxonomy" id="270351"/>
    <lineage>
        <taxon>Bacteria</taxon>
        <taxon>Pseudomonadati</taxon>
        <taxon>Pseudomonadota</taxon>
        <taxon>Alphaproteobacteria</taxon>
        <taxon>Hyphomicrobiales</taxon>
        <taxon>Methylobacteriaceae</taxon>
        <taxon>Methylobacterium</taxon>
    </lineage>
</organism>
<evidence type="ECO:0000256" key="3">
    <source>
        <dbReference type="ARBA" id="ARBA00022691"/>
    </source>
</evidence>
<dbReference type="GO" id="GO:0007165">
    <property type="term" value="P:signal transduction"/>
    <property type="evidence" value="ECO:0007669"/>
    <property type="project" value="TreeGrafter"/>
</dbReference>
<keyword evidence="3 6" id="KW-0949">S-adenosyl-L-methionine</keyword>
<evidence type="ECO:0000313" key="8">
    <source>
        <dbReference type="Proteomes" id="UP000035929"/>
    </source>
</evidence>
<dbReference type="RefSeq" id="WP_048464454.1">
    <property type="nucleotide sequence ID" value="NZ_LABX01000105.1"/>
</dbReference>
<comment type="caution">
    <text evidence="7">The sequence shown here is derived from an EMBL/GenBank/DDBJ whole genome shotgun (WGS) entry which is preliminary data.</text>
</comment>
<evidence type="ECO:0000256" key="1">
    <source>
        <dbReference type="ARBA" id="ARBA00022654"/>
    </source>
</evidence>
<dbReference type="InterPro" id="IPR001690">
    <property type="entry name" value="Autoind_synthase"/>
</dbReference>
<dbReference type="InterPro" id="IPR016181">
    <property type="entry name" value="Acyl_CoA_acyltransferase"/>
</dbReference>
<dbReference type="EC" id="2.3.1.184" evidence="6"/>
<gene>
    <name evidence="7" type="ORF">VP06_14390</name>
</gene>
<reference evidence="7 8" key="1">
    <citation type="submission" date="2015-03" db="EMBL/GenBank/DDBJ databases">
        <title>Genome sequencing of Methylobacterium aquaticum DSM16371 type strain.</title>
        <authorList>
            <person name="Chaudhry V."/>
            <person name="Patil P.B."/>
        </authorList>
    </citation>
    <scope>NUCLEOTIDE SEQUENCE [LARGE SCALE GENOMIC DNA]</scope>
    <source>
        <strain evidence="7 8">DSM 16371</strain>
    </source>
</reference>
<sequence length="210" mass="24013">MISIVTSANIRSFASEMEQAYRLRHQVFVTEMGWKDIERQDGREIDQFDDQHAVHMLATDRGEVLGYQRMLPTTRPYLLTEVLPQLCDGPAPRAPQIWEWTRYCVKQGHRDRGRMLSPIGSALLTGIVEWGLARGIDQIVIEMNPLWLLRLVQLHFRVTPLGIPQIVGTQETVAVTAAFDERTLERLRTVRGSDEPVIRDDALADRRLVG</sequence>
<proteinExistence type="inferred from homology"/>
<dbReference type="Pfam" id="PF00765">
    <property type="entry name" value="Autoind_synth"/>
    <property type="match status" value="1"/>
</dbReference>
<dbReference type="PANTHER" id="PTHR39322">
    <property type="entry name" value="ACYL-HOMOSERINE-LACTONE SYNTHASE"/>
    <property type="match status" value="1"/>
</dbReference>
<evidence type="ECO:0000313" key="7">
    <source>
        <dbReference type="EMBL" id="KMO34375.1"/>
    </source>
</evidence>
<dbReference type="OrthoDB" id="6169313at2"/>
<dbReference type="PRINTS" id="PR01549">
    <property type="entry name" value="AUTOINDCRSYN"/>
</dbReference>
<dbReference type="PROSITE" id="PS51187">
    <property type="entry name" value="AUTOINDUCER_SYNTH_2"/>
    <property type="match status" value="1"/>
</dbReference>
<accession>A0A0J6SGK9</accession>
<evidence type="ECO:0000256" key="4">
    <source>
        <dbReference type="ARBA" id="ARBA00022929"/>
    </source>
</evidence>
<protein>
    <recommendedName>
        <fullName evidence="6">Acyl-homoserine-lactone synthase</fullName>
        <ecNumber evidence="6">2.3.1.184</ecNumber>
    </recommendedName>
    <alternativeName>
        <fullName evidence="6">Autoinducer synthesis protein</fullName>
    </alternativeName>
</protein>
<comment type="catalytic activity">
    <reaction evidence="6">
        <text>a fatty acyl-[ACP] + S-adenosyl-L-methionine = an N-acyl-L-homoserine lactone + S-methyl-5'-thioadenosine + holo-[ACP] + H(+)</text>
        <dbReference type="Rhea" id="RHEA:10096"/>
        <dbReference type="Rhea" id="RHEA-COMP:9685"/>
        <dbReference type="Rhea" id="RHEA-COMP:14125"/>
        <dbReference type="ChEBI" id="CHEBI:15378"/>
        <dbReference type="ChEBI" id="CHEBI:17509"/>
        <dbReference type="ChEBI" id="CHEBI:55474"/>
        <dbReference type="ChEBI" id="CHEBI:59789"/>
        <dbReference type="ChEBI" id="CHEBI:64479"/>
        <dbReference type="ChEBI" id="CHEBI:138651"/>
        <dbReference type="EC" id="2.3.1.184"/>
    </reaction>
</comment>
<evidence type="ECO:0000256" key="6">
    <source>
        <dbReference type="RuleBase" id="RU361135"/>
    </source>
</evidence>
<evidence type="ECO:0000256" key="5">
    <source>
        <dbReference type="PROSITE-ProRule" id="PRU00533"/>
    </source>
</evidence>
<dbReference type="AlphaFoldDB" id="A0A0J6SGK9"/>
<dbReference type="Proteomes" id="UP000035929">
    <property type="component" value="Unassembled WGS sequence"/>
</dbReference>
<keyword evidence="2 6" id="KW-0808">Transferase</keyword>
<dbReference type="SUPFAM" id="SSF55729">
    <property type="entry name" value="Acyl-CoA N-acyltransferases (Nat)"/>
    <property type="match status" value="1"/>
</dbReference>
<evidence type="ECO:0000256" key="2">
    <source>
        <dbReference type="ARBA" id="ARBA00022679"/>
    </source>
</evidence>
<keyword evidence="1 5" id="KW-0673">Quorum sensing</keyword>
<name>A0A0J6SGK9_9HYPH</name>
<dbReference type="EMBL" id="LABX01000105">
    <property type="protein sequence ID" value="KMO34375.1"/>
    <property type="molecule type" value="Genomic_DNA"/>
</dbReference>
<dbReference type="Gene3D" id="3.40.630.30">
    <property type="match status" value="1"/>
</dbReference>